<dbReference type="SUPFAM" id="SSF53822">
    <property type="entry name" value="Periplasmic binding protein-like I"/>
    <property type="match status" value="1"/>
</dbReference>
<dbReference type="PANTHER" id="PTHR46847">
    <property type="entry name" value="D-ALLOSE-BINDING PERIPLASMIC PROTEIN-RELATED"/>
    <property type="match status" value="1"/>
</dbReference>
<dbReference type="EMBL" id="JAKVPY010000013">
    <property type="protein sequence ID" value="MCH4563897.1"/>
    <property type="molecule type" value="Genomic_DNA"/>
</dbReference>
<dbReference type="RefSeq" id="WP_240568523.1">
    <property type="nucleotide sequence ID" value="NZ_JAKVPY010000013.1"/>
</dbReference>
<dbReference type="CDD" id="cd01536">
    <property type="entry name" value="PBP1_ABC_sugar_binding-like"/>
    <property type="match status" value="1"/>
</dbReference>
<comment type="caution">
    <text evidence="5">The sequence shown here is derived from an EMBL/GenBank/DDBJ whole genome shotgun (WGS) entry which is preliminary data.</text>
</comment>
<comment type="similarity">
    <text evidence="2">Belongs to the bacterial solute-binding protein 2 family.</text>
</comment>
<evidence type="ECO:0000256" key="2">
    <source>
        <dbReference type="ARBA" id="ARBA00007639"/>
    </source>
</evidence>
<organism evidence="5 6">
    <name type="scientific">Halomonas flagellata</name>
    <dbReference type="NCBI Taxonomy" id="2920385"/>
    <lineage>
        <taxon>Bacteria</taxon>
        <taxon>Pseudomonadati</taxon>
        <taxon>Pseudomonadota</taxon>
        <taxon>Gammaproteobacteria</taxon>
        <taxon>Oceanospirillales</taxon>
        <taxon>Halomonadaceae</taxon>
        <taxon>Halomonas</taxon>
    </lineage>
</organism>
<evidence type="ECO:0000313" key="6">
    <source>
        <dbReference type="Proteomes" id="UP001202117"/>
    </source>
</evidence>
<dbReference type="Gene3D" id="3.40.50.2300">
    <property type="match status" value="2"/>
</dbReference>
<evidence type="ECO:0000259" key="4">
    <source>
        <dbReference type="Pfam" id="PF13407"/>
    </source>
</evidence>
<dbReference type="InterPro" id="IPR028082">
    <property type="entry name" value="Peripla_BP_I"/>
</dbReference>
<proteinExistence type="inferred from homology"/>
<sequence length="330" mass="35639">MHSPQVDEQILENARRIPMFKKTALAASIVMMSTTTVYAEGPYRIGITQNNVGVDSYQTTYESAFEAAAEANENVEIVVLDAGGDVARQIGQINNLIQQRVDAIIIWPTNGQAVIPAIRQAHKAGIPVVVTNSKIAEAGLEYIAAFSGPDNVQQGASSAEMMCDALDGEGQIVQISGQPGYTTAMERAGGFEERLAELCPGVELLETQPGNWNRERAQRVMEDFLTKYDRIDGVYAGDDNMGVGALNAAKGAGRADEIVFIGATNFAVGYDAIKRGEYYGSIYQSPVDDAEAALQTALDVLNGQEVPKMNFFETPKITAEILGEFDRPVF</sequence>
<reference evidence="5 6" key="1">
    <citation type="submission" date="2022-02" db="EMBL/GenBank/DDBJ databases">
        <title>Halomonas fukangensis sp. nov., a halophilic bacterium isolated from a bulk soil of Kalidium foliatum at Fukang.</title>
        <authorList>
            <person name="Huang Y."/>
        </authorList>
    </citation>
    <scope>NUCLEOTIDE SEQUENCE [LARGE SCALE GENOMIC DNA]</scope>
    <source>
        <strain evidence="5 6">EGI 63088</strain>
    </source>
</reference>
<dbReference type="Pfam" id="PF13407">
    <property type="entry name" value="Peripla_BP_4"/>
    <property type="match status" value="1"/>
</dbReference>
<dbReference type="InterPro" id="IPR025997">
    <property type="entry name" value="SBP_2_dom"/>
</dbReference>
<dbReference type="Proteomes" id="UP001202117">
    <property type="component" value="Unassembled WGS sequence"/>
</dbReference>
<evidence type="ECO:0000256" key="1">
    <source>
        <dbReference type="ARBA" id="ARBA00004196"/>
    </source>
</evidence>
<evidence type="ECO:0000313" key="5">
    <source>
        <dbReference type="EMBL" id="MCH4563897.1"/>
    </source>
</evidence>
<comment type="subcellular location">
    <subcellularLocation>
        <location evidence="1">Cell envelope</location>
    </subcellularLocation>
</comment>
<accession>A0ABS9RVN1</accession>
<gene>
    <name evidence="5" type="ORF">MKP05_12260</name>
</gene>
<protein>
    <submittedName>
        <fullName evidence="5">Sugar ABC transporter substrate-binding protein</fullName>
    </submittedName>
</protein>
<keyword evidence="3" id="KW-0732">Signal</keyword>
<name>A0ABS9RVN1_9GAMM</name>
<keyword evidence="6" id="KW-1185">Reference proteome</keyword>
<evidence type="ECO:0000256" key="3">
    <source>
        <dbReference type="ARBA" id="ARBA00022729"/>
    </source>
</evidence>
<dbReference type="PANTHER" id="PTHR46847:SF1">
    <property type="entry name" value="D-ALLOSE-BINDING PERIPLASMIC PROTEIN-RELATED"/>
    <property type="match status" value="1"/>
</dbReference>
<feature type="domain" description="Periplasmic binding protein" evidence="4">
    <location>
        <begin position="50"/>
        <end position="305"/>
    </location>
</feature>